<keyword evidence="1" id="KW-0472">Membrane</keyword>
<dbReference type="RefSeq" id="WP_130982400.1">
    <property type="nucleotide sequence ID" value="NZ_SISG01000001.1"/>
</dbReference>
<evidence type="ECO:0000313" key="4">
    <source>
        <dbReference type="Proteomes" id="UP000294194"/>
    </source>
</evidence>
<evidence type="ECO:0000313" key="3">
    <source>
        <dbReference type="EMBL" id="TBN58293.1"/>
    </source>
</evidence>
<keyword evidence="2" id="KW-0732">Signal</keyword>
<organism evidence="3 4">
    <name type="scientific">Glaciihabitans arcticus</name>
    <dbReference type="NCBI Taxonomy" id="2668039"/>
    <lineage>
        <taxon>Bacteria</taxon>
        <taxon>Bacillati</taxon>
        <taxon>Actinomycetota</taxon>
        <taxon>Actinomycetes</taxon>
        <taxon>Micrococcales</taxon>
        <taxon>Microbacteriaceae</taxon>
        <taxon>Glaciihabitans</taxon>
    </lineage>
</organism>
<feature type="transmembrane region" description="Helical" evidence="1">
    <location>
        <begin position="276"/>
        <end position="302"/>
    </location>
</feature>
<gene>
    <name evidence="3" type="ORF">EYE40_13315</name>
</gene>
<evidence type="ECO:0000256" key="2">
    <source>
        <dbReference type="SAM" id="SignalP"/>
    </source>
</evidence>
<dbReference type="AlphaFoldDB" id="A0A4Q9GZP3"/>
<keyword evidence="1" id="KW-0812">Transmembrane</keyword>
<evidence type="ECO:0008006" key="5">
    <source>
        <dbReference type="Google" id="ProtNLM"/>
    </source>
</evidence>
<sequence length="328" mass="33971">MKQFTLIAAAVMAAAMVVPAAPALAAGEASVTWSVAPATADGPDGRAWVEQKIAPGDSVTEHLAVRNLGKTATTFALSAADGYFTKTGRFNMLQADQQSVAAGTWISVVDDVLIEPGATAVIPFTISVPANATPGDHAAGVAASITSSGTTEDGAQIGVNSRVGFRVMTQVTGDLAPALTVTDLDADYSPSWNLFSPGTVDVSYAAQNTGNTQLTFGESVDGVSTPRGDLFPGDSRTVATEPIRTWPLGPITMEVAVESTVPSDGSLAVAPVTRSVVVWAIPWLHLAVLLGVAIVITMLVLGRRRNSAKLERLLDEARAEGRQEVMSS</sequence>
<reference evidence="4" key="1">
    <citation type="submission" date="2019-02" db="EMBL/GenBank/DDBJ databases">
        <title>Glaciihabitans arcticus sp. nov., a psychrotolerant bacterium isolated from polar soil.</title>
        <authorList>
            <person name="Dahal R.H."/>
        </authorList>
    </citation>
    <scope>NUCLEOTIDE SEQUENCE [LARGE SCALE GENOMIC DNA]</scope>
    <source>
        <strain evidence="4">RP-3-7</strain>
    </source>
</reference>
<protein>
    <recommendedName>
        <fullName evidence="5">DUF916 domain-containing protein</fullName>
    </recommendedName>
</protein>
<name>A0A4Q9GZP3_9MICO</name>
<dbReference type="EMBL" id="SISG01000001">
    <property type="protein sequence ID" value="TBN58293.1"/>
    <property type="molecule type" value="Genomic_DNA"/>
</dbReference>
<comment type="caution">
    <text evidence="3">The sequence shown here is derived from an EMBL/GenBank/DDBJ whole genome shotgun (WGS) entry which is preliminary data.</text>
</comment>
<accession>A0A4Q9GZP3</accession>
<dbReference type="Proteomes" id="UP000294194">
    <property type="component" value="Unassembled WGS sequence"/>
</dbReference>
<feature type="signal peptide" evidence="2">
    <location>
        <begin position="1"/>
        <end position="25"/>
    </location>
</feature>
<evidence type="ECO:0000256" key="1">
    <source>
        <dbReference type="SAM" id="Phobius"/>
    </source>
</evidence>
<feature type="chain" id="PRO_5020820019" description="DUF916 domain-containing protein" evidence="2">
    <location>
        <begin position="26"/>
        <end position="328"/>
    </location>
</feature>
<keyword evidence="4" id="KW-1185">Reference proteome</keyword>
<proteinExistence type="predicted"/>
<keyword evidence="1" id="KW-1133">Transmembrane helix</keyword>